<dbReference type="Proteomes" id="UP000199544">
    <property type="component" value="Unassembled WGS sequence"/>
</dbReference>
<dbReference type="InterPro" id="IPR031329">
    <property type="entry name" value="NEUT/ALK_ceramidase_N"/>
</dbReference>
<evidence type="ECO:0000313" key="2">
    <source>
        <dbReference type="EMBL" id="SDN08910.1"/>
    </source>
</evidence>
<evidence type="ECO:0000259" key="1">
    <source>
        <dbReference type="Pfam" id="PF04734"/>
    </source>
</evidence>
<dbReference type="STRING" id="459525.SAMN04488137_3460"/>
<dbReference type="RefSeq" id="WP_090236254.1">
    <property type="nucleotide sequence ID" value="NZ_FNHW01000001.1"/>
</dbReference>
<reference evidence="3" key="1">
    <citation type="submission" date="2016-10" db="EMBL/GenBank/DDBJ databases">
        <authorList>
            <person name="Varghese N."/>
            <person name="Submissions S."/>
        </authorList>
    </citation>
    <scope>NUCLEOTIDE SEQUENCE [LARGE SCALE GENOMIC DNA]</scope>
    <source>
        <strain evidence="3">CGMCC 1.6854</strain>
    </source>
</reference>
<dbReference type="OrthoDB" id="622550at2"/>
<accession>A0A1G9YIP9</accession>
<protein>
    <submittedName>
        <fullName evidence="2">Neutral/alkaline non-lysosomal ceramidase, N-terminal</fullName>
    </submittedName>
</protein>
<dbReference type="EMBL" id="FNHW01000001">
    <property type="protein sequence ID" value="SDN08910.1"/>
    <property type="molecule type" value="Genomic_DNA"/>
</dbReference>
<name>A0A1G9YIP9_9BACL</name>
<dbReference type="Pfam" id="PF04734">
    <property type="entry name" value="Ceramidase_alk"/>
    <property type="match status" value="1"/>
</dbReference>
<feature type="domain" description="Neutral/alkaline non-lysosomal ceramidase N-terminal" evidence="1">
    <location>
        <begin position="5"/>
        <end position="243"/>
    </location>
</feature>
<gene>
    <name evidence="2" type="ORF">SAMN04488137_3460</name>
</gene>
<organism evidence="2 3">
    <name type="scientific">Fictibacillus solisalsi</name>
    <dbReference type="NCBI Taxonomy" id="459525"/>
    <lineage>
        <taxon>Bacteria</taxon>
        <taxon>Bacillati</taxon>
        <taxon>Bacillota</taxon>
        <taxon>Bacilli</taxon>
        <taxon>Bacillales</taxon>
        <taxon>Fictibacillaceae</taxon>
        <taxon>Fictibacillus</taxon>
    </lineage>
</organism>
<evidence type="ECO:0000313" key="3">
    <source>
        <dbReference type="Proteomes" id="UP000199544"/>
    </source>
</evidence>
<proteinExistence type="predicted"/>
<keyword evidence="3" id="KW-1185">Reference proteome</keyword>
<sequence>MQLFLGTSTVDITPEHPIELAGYAHRQTPFEEVKSRLNLRTFYFSWHQGKEETKHGVLLIGDLIWWGSDYVSLLKKEIKKEWGIESDAIILHATHNHSGPQTSSHFTAYLGKADEHYLRFLKLQLREAIESARNNIEAVTIKRAATNCHIGMNRRRSDHGKIVMAPNPDGVIDSEVILLQFLTVTGNMKALLTHYTCHPTTTGDNAVSSEFPGHAMTVLEESYNQRFVAGYLQGCCGDIRPALIKDGQFYRGKQEDIERLGMKLAKKIDEVLTNGQWSGVEVEEFQVHSSEIRLEFYDQHGFEETIQPVEMKSEWKRAVQKKFFGQGNTVPLQMTLWKISSSLSFLAFNAEVVTEYGLQLKEKYEGKIIPLPYSNGMIGYVPTANQISEGGYEAIESCYYFALPSPFSKEIEMEIYRGIDELILKGEQLSNGIQP</sequence>
<dbReference type="AlphaFoldDB" id="A0A1G9YIP9"/>